<dbReference type="InterPro" id="IPR036734">
    <property type="entry name" value="Neur_chan_lig-bd_sf"/>
</dbReference>
<evidence type="ECO:0000256" key="15">
    <source>
        <dbReference type="ARBA" id="ARBA00023303"/>
    </source>
</evidence>
<keyword evidence="2" id="KW-1003">Cell membrane</keyword>
<dbReference type="NCBIfam" id="TIGR00860">
    <property type="entry name" value="LIC"/>
    <property type="match status" value="1"/>
</dbReference>
<dbReference type="SUPFAM" id="SSF63712">
    <property type="entry name" value="Nicotinic receptor ligand binding domain-like"/>
    <property type="match status" value="1"/>
</dbReference>
<dbReference type="InterPro" id="IPR036719">
    <property type="entry name" value="Neuro-gated_channel_TM_sf"/>
</dbReference>
<evidence type="ECO:0000256" key="4">
    <source>
        <dbReference type="ARBA" id="ARBA00022729"/>
    </source>
</evidence>
<evidence type="ECO:0000256" key="17">
    <source>
        <dbReference type="ARBA" id="ARBA00061654"/>
    </source>
</evidence>
<keyword evidence="12" id="KW-0868">Chloride</keyword>
<keyword evidence="9" id="KW-1015">Disulfide bond</keyword>
<dbReference type="PRINTS" id="PR00253">
    <property type="entry name" value="GABAARECEPTR"/>
</dbReference>
<organism evidence="21">
    <name type="scientific">Polyphagotarsonemus latus</name>
    <dbReference type="NCBI Taxonomy" id="1204166"/>
    <lineage>
        <taxon>Eukaryota</taxon>
        <taxon>Metazoa</taxon>
        <taxon>Ecdysozoa</taxon>
        <taxon>Arthropoda</taxon>
        <taxon>Chelicerata</taxon>
        <taxon>Arachnida</taxon>
        <taxon>Acari</taxon>
        <taxon>Acariformes</taxon>
        <taxon>Trombidiformes</taxon>
        <taxon>Prostigmata</taxon>
        <taxon>Eleutherengona</taxon>
        <taxon>Heterostigmata</taxon>
        <taxon>Tarsonemoidea</taxon>
        <taxon>Tarsonemidae</taxon>
        <taxon>Polyphagotarsonemus</taxon>
    </lineage>
</organism>
<name>A0AAN0LJ43_9ACAR</name>
<evidence type="ECO:0000256" key="3">
    <source>
        <dbReference type="ARBA" id="ARBA00022692"/>
    </source>
</evidence>
<evidence type="ECO:0000256" key="11">
    <source>
        <dbReference type="ARBA" id="ARBA00023173"/>
    </source>
</evidence>
<dbReference type="GO" id="GO:0045211">
    <property type="term" value="C:postsynaptic membrane"/>
    <property type="evidence" value="ECO:0007669"/>
    <property type="project" value="UniProtKB-SubCell"/>
</dbReference>
<keyword evidence="10" id="KW-0675">Receptor</keyword>
<dbReference type="GO" id="GO:0034707">
    <property type="term" value="C:chloride channel complex"/>
    <property type="evidence" value="ECO:0007669"/>
    <property type="project" value="UniProtKB-KW"/>
</dbReference>
<dbReference type="InterPro" id="IPR044721">
    <property type="entry name" value="GluCl_TM"/>
</dbReference>
<keyword evidence="6" id="KW-0770">Synapse</keyword>
<evidence type="ECO:0000256" key="16">
    <source>
        <dbReference type="ARBA" id="ARBA00034104"/>
    </source>
</evidence>
<comment type="similarity">
    <text evidence="17">Belongs to the ligand-gated ion channel (TC 1.A.9) family. Glutamate-gated chloride channel (TC 1.A.9.4) subfamily.</text>
</comment>
<dbReference type="InterPro" id="IPR006201">
    <property type="entry name" value="Neur_channel"/>
</dbReference>
<keyword evidence="3 18" id="KW-0812">Transmembrane</keyword>
<evidence type="ECO:0000256" key="2">
    <source>
        <dbReference type="ARBA" id="ARBA00022475"/>
    </source>
</evidence>
<evidence type="ECO:0000256" key="12">
    <source>
        <dbReference type="ARBA" id="ARBA00023214"/>
    </source>
</evidence>
<feature type="transmembrane region" description="Helical" evidence="18">
    <location>
        <begin position="250"/>
        <end position="274"/>
    </location>
</feature>
<dbReference type="InterPro" id="IPR006202">
    <property type="entry name" value="Neur_chan_lig-bd"/>
</dbReference>
<keyword evidence="1 18" id="KW-0813">Transport</keyword>
<evidence type="ECO:0000256" key="18">
    <source>
        <dbReference type="RuleBase" id="RU000687"/>
    </source>
</evidence>
<dbReference type="InterPro" id="IPR038050">
    <property type="entry name" value="Neuro_actylchol_rec"/>
</dbReference>
<proteinExistence type="evidence at transcript level"/>
<evidence type="ECO:0000313" key="21">
    <source>
        <dbReference type="EMBL" id="WTM06416.1"/>
    </source>
</evidence>
<evidence type="ECO:0000256" key="9">
    <source>
        <dbReference type="ARBA" id="ARBA00023157"/>
    </source>
</evidence>
<dbReference type="Gene3D" id="2.70.170.10">
    <property type="entry name" value="Neurotransmitter-gated ion-channel ligand-binding domain"/>
    <property type="match status" value="1"/>
</dbReference>
<reference evidence="21" key="1">
    <citation type="submission" date="2024-01" db="EMBL/GenBank/DDBJ databases">
        <title>Genome insights into chemosensory and detoxification machineries of broad mite, Polyphagotarsonemus latus (Tarsonemidae: Acari).</title>
        <authorList>
            <person name="Muthugoundar M."/>
            <person name="P J A."/>
            <person name="Augustine N."/>
        </authorList>
    </citation>
    <scope>NUCLEOTIDE SEQUENCE</scope>
</reference>
<evidence type="ECO:0000259" key="20">
    <source>
        <dbReference type="Pfam" id="PF02932"/>
    </source>
</evidence>
<dbReference type="PROSITE" id="PS00236">
    <property type="entry name" value="NEUROTR_ION_CHANNEL"/>
    <property type="match status" value="1"/>
</dbReference>
<evidence type="ECO:0000256" key="13">
    <source>
        <dbReference type="ARBA" id="ARBA00023257"/>
    </source>
</evidence>
<dbReference type="Pfam" id="PF02932">
    <property type="entry name" value="Neur_chan_memb"/>
    <property type="match status" value="1"/>
</dbReference>
<keyword evidence="13" id="KW-0628">Postsynaptic cell membrane</keyword>
<feature type="transmembrane region" description="Helical" evidence="18">
    <location>
        <begin position="592"/>
        <end position="611"/>
    </location>
</feature>
<evidence type="ECO:0000256" key="6">
    <source>
        <dbReference type="ARBA" id="ARBA00023018"/>
    </source>
</evidence>
<keyword evidence="8 18" id="KW-0472">Membrane</keyword>
<gene>
    <name evidence="21" type="primary">GluCl</name>
</gene>
<evidence type="ECO:0000259" key="19">
    <source>
        <dbReference type="Pfam" id="PF02931"/>
    </source>
</evidence>
<comment type="caution">
    <text evidence="18">Lacks conserved residue(s) required for the propagation of feature annotation.</text>
</comment>
<keyword evidence="15 18" id="KW-0407">Ion channel</keyword>
<keyword evidence="7 18" id="KW-0406">Ion transport</keyword>
<feature type="domain" description="Neurotransmitter-gated ion-channel transmembrane" evidence="20">
    <location>
        <begin position="257"/>
        <end position="610"/>
    </location>
</feature>
<evidence type="ECO:0000256" key="1">
    <source>
        <dbReference type="ARBA" id="ARBA00022448"/>
    </source>
</evidence>
<dbReference type="PRINTS" id="PR00252">
    <property type="entry name" value="NRIONCHANNEL"/>
</dbReference>
<dbReference type="AlphaFoldDB" id="A0AAN0LJ43"/>
<dbReference type="GO" id="GO:0008068">
    <property type="term" value="F:extracellularly glutamate-gated chloride channel activity"/>
    <property type="evidence" value="ECO:0007669"/>
    <property type="project" value="UniProtKB-ARBA"/>
</dbReference>
<dbReference type="EMBL" id="PP191255">
    <property type="protein sequence ID" value="WTM06416.1"/>
    <property type="molecule type" value="mRNA"/>
</dbReference>
<dbReference type="CDD" id="cd18993">
    <property type="entry name" value="LGIC_ECD_GluCl"/>
    <property type="match status" value="1"/>
</dbReference>
<dbReference type="CDD" id="cd19062">
    <property type="entry name" value="LGIC_TM_GluCl"/>
    <property type="match status" value="1"/>
</dbReference>
<feature type="domain" description="Neurotransmitter-gated ion-channel ligand-binding" evidence="19">
    <location>
        <begin position="37"/>
        <end position="248"/>
    </location>
</feature>
<evidence type="ECO:0000256" key="5">
    <source>
        <dbReference type="ARBA" id="ARBA00022989"/>
    </source>
</evidence>
<protein>
    <submittedName>
        <fullName evidence="21">Glutamate-gated chloride ion channel</fullName>
    </submittedName>
</protein>
<sequence length="622" mass="71255">MLKVNKKNHFFIFLIQFILFISYINQCLARASIRLLEKKILDEILGNHYDNRIRPSGMNSTNIHNDGACIVRVNIYVRSISRIDDVTMEYATQITFREEWTDDRLKYNNKSGIRFLTLTEPEKIWKPDLFFSNEKEGHFHNIIMPNVLLRIYPDGKVLYSIRISLVLFCPMHLKYFPLDMQTCQIKMASYGYTTEDLVFLWKEINPVQITKSLNLPRFKLVKSFTKYCNSATNTGTYSCIYVDLIFKREFSYYLILIYVPCCMLVIVSWVSFWIDPNSTAARVLLGVTSLLTMSRQNSGINASLPPVSYTKAVDVWTGCCLTFVFGALIEFAVVNYVSRQDSDKKVRKRLNALTASIQAKSLDEELGYESNLYDLPSRKIHRRHRNPARSFSRKKFESGKDSGIESDDLEEVIATRYVKSLGATKLSSNKSALSNTNSVAQDNVPLTGHQENTTGFDLQDANNILIPQVHPAPPAQYASCSSTVKNANNSSQTTLPTNSIKKHQNITNNQNQLLHNRGQNFSKQQVYKGAAAAALNCAVVPQENGNENSQTNYVNLVVNSQAKTNPVRAKKSRNFFMNWLNRFPSRSKRIDVLSRIFFPLLFALFNLFYWITYLLRDELIKT</sequence>
<dbReference type="GO" id="GO:0004888">
    <property type="term" value="F:transmembrane signaling receptor activity"/>
    <property type="evidence" value="ECO:0007669"/>
    <property type="project" value="InterPro"/>
</dbReference>
<keyword evidence="14" id="KW-1071">Ligand-gated ion channel</keyword>
<dbReference type="InterPro" id="IPR018000">
    <property type="entry name" value="Neurotransmitter_ion_chnl_CS"/>
</dbReference>
<dbReference type="Gene3D" id="1.20.58.390">
    <property type="entry name" value="Neurotransmitter-gated ion-channel transmembrane domain"/>
    <property type="match status" value="2"/>
</dbReference>
<dbReference type="SUPFAM" id="SSF90112">
    <property type="entry name" value="Neurotransmitter-gated ion-channel transmembrane pore"/>
    <property type="match status" value="1"/>
</dbReference>
<keyword evidence="4" id="KW-0732">Signal</keyword>
<keyword evidence="11" id="KW-0869">Chloride channel</keyword>
<keyword evidence="5 18" id="KW-1133">Transmembrane helix</keyword>
<evidence type="ECO:0000256" key="7">
    <source>
        <dbReference type="ARBA" id="ARBA00023065"/>
    </source>
</evidence>
<comment type="subcellular location">
    <subcellularLocation>
        <location evidence="16">Postsynaptic cell membrane</location>
        <topology evidence="16">Multi-pass membrane protein</topology>
    </subcellularLocation>
</comment>
<dbReference type="InterPro" id="IPR006028">
    <property type="entry name" value="GABAA/Glycine_rcpt"/>
</dbReference>
<evidence type="ECO:0000256" key="14">
    <source>
        <dbReference type="ARBA" id="ARBA00023286"/>
    </source>
</evidence>
<dbReference type="FunFam" id="2.70.170.10:FF:000022">
    <property type="entry name" value="glutamate-gated chloride channel isoform X1"/>
    <property type="match status" value="1"/>
</dbReference>
<dbReference type="PANTHER" id="PTHR18945">
    <property type="entry name" value="NEUROTRANSMITTER GATED ION CHANNEL"/>
    <property type="match status" value="1"/>
</dbReference>
<feature type="transmembrane region" description="Helical" evidence="18">
    <location>
        <begin position="315"/>
        <end position="338"/>
    </location>
</feature>
<evidence type="ECO:0000256" key="8">
    <source>
        <dbReference type="ARBA" id="ARBA00023136"/>
    </source>
</evidence>
<accession>A0AAN0LJ43</accession>
<dbReference type="Pfam" id="PF02931">
    <property type="entry name" value="Neur_chan_LBD"/>
    <property type="match status" value="1"/>
</dbReference>
<dbReference type="InterPro" id="IPR006029">
    <property type="entry name" value="Neurotrans-gated_channel_TM"/>
</dbReference>
<evidence type="ECO:0000256" key="10">
    <source>
        <dbReference type="ARBA" id="ARBA00023170"/>
    </source>
</evidence>